<dbReference type="Pfam" id="PF04168">
    <property type="entry name" value="Alpha-E"/>
    <property type="match status" value="1"/>
</dbReference>
<proteinExistence type="predicted"/>
<gene>
    <name evidence="3" type="ORF">GbCGDNIH3_0518</name>
</gene>
<evidence type="ECO:0000259" key="2">
    <source>
        <dbReference type="Pfam" id="PF14403"/>
    </source>
</evidence>
<dbReference type="Pfam" id="PF14403">
    <property type="entry name" value="CP_ATPgrasp_2"/>
    <property type="match status" value="1"/>
</dbReference>
<dbReference type="EMBL" id="CP003181">
    <property type="protein sequence ID" value="AHJ62292.1"/>
    <property type="molecule type" value="Genomic_DNA"/>
</dbReference>
<dbReference type="PANTHER" id="PTHR34595">
    <property type="entry name" value="BLR5612 PROTEIN"/>
    <property type="match status" value="1"/>
</dbReference>
<accession>A0AAN0RCD3</accession>
<dbReference type="Proteomes" id="UP000019438">
    <property type="component" value="Chromosome"/>
</dbReference>
<dbReference type="InterPro" id="IPR007296">
    <property type="entry name" value="DUF403"/>
</dbReference>
<sequence>MSVVEGLDEMVDGQGSIRPHWRSILGTLTALGDGGIAQRARRLDRMFEQEGVSSLIPGTVEREGWRCDPVPLPITAREFSTLARGLAQRATLLSAMVQDVYGPQRVLSEGWLPPALVYGNRAFLRACRSKMDCPSDRHNGTASRQRLDFYSADLIRVPDGRWHVLADRTCGCAGLGYALENRRILARVMPESFRVSHVRRLRPFFDFWLDRLQEIAPQSEDGQSQHNPMIVLLTPGYRSPQWFEHMFLSRELSCALVEGGDLTVRNGRVFLKTLRGLQPVDVVIRRTEGMTVDPLELAPGPGTVGLLEAARSGSVTITNSPGTDMAEAPGLAAFIPLLAEKMLGEALHIPQVPSLWLGEETAWAEVRQDLSRWVLRSAMDSSETPIIAGALSEEKRAALEKTIAVNPGRWSAFAHMVPSRAPCAGPDGLTPRPITLRVFLAWDGTAWRAMQGGLAYVVQEGQAGGTRLASHGMSKDVWVLADDHQDLAGPALRVVTRLAPRRIAAAVPSRVADNLYWLGRYVERLDSDARQARAALTRLNRGLLLPHEMVELDTLGQCLATSGLLSSPVGAGAHGLLASGLLSATRDDGALGVLLGRVARLTELVRDRLTDEMYATFTTTLRSARAETLVTGKSLDQMAQAMAEISRFCTAVSGAAAENMVRGGGWMFLELGRRIERAWTSAGMLATVLDTRPSWLETGLRIALELCDSAITYRNRYLTAIQPDPALDLVIADPDNPRSLFFQLVAIRERLMQVAEAAQQPDEAAGLIAAANTLSEEAVTIAGDVVKADDPYAATLTAAKRLRGLETGVAALSDQITRQYFTLLPSQSVGQPRLAEEDGVVS</sequence>
<dbReference type="AlphaFoldDB" id="A0AAN0RCD3"/>
<dbReference type="SUPFAM" id="SSF56059">
    <property type="entry name" value="Glutathione synthetase ATP-binding domain-like"/>
    <property type="match status" value="1"/>
</dbReference>
<evidence type="ECO:0000259" key="1">
    <source>
        <dbReference type="Pfam" id="PF04168"/>
    </source>
</evidence>
<reference evidence="4" key="1">
    <citation type="submission" date="2012-06" db="EMBL/GenBank/DDBJ databases">
        <title>Genome analysis of multiple Granulibacter bethesdensis isolates demonstrates substantial genome diversity.</title>
        <authorList>
            <person name="Greenberg D.E."/>
            <person name="Porcella S.F."/>
            <person name="Zarember K."/>
            <person name="Zelazny A.M."/>
            <person name="Bruno D."/>
            <person name="Martens C."/>
            <person name="Barbian K.D."/>
            <person name="Jaske E."/>
            <person name="Holland S.M."/>
        </authorList>
    </citation>
    <scope>NUCLEOTIDE SEQUENCE [LARGE SCALE GENOMIC DNA]</scope>
    <source>
        <strain evidence="4">CGDNIH3</strain>
    </source>
</reference>
<feature type="domain" description="Circularly permuted ATP-grasp type 2" evidence="2">
    <location>
        <begin position="71"/>
        <end position="457"/>
    </location>
</feature>
<dbReference type="InterPro" id="IPR025841">
    <property type="entry name" value="CP_ATPgrasp_2"/>
</dbReference>
<dbReference type="InterPro" id="IPR051680">
    <property type="entry name" value="ATP-dep_Glu-Cys_Ligase-2"/>
</dbReference>
<protein>
    <recommendedName>
        <fullName evidence="5">DUF403 domain-containing protein</fullName>
    </recommendedName>
</protein>
<evidence type="ECO:0000313" key="3">
    <source>
        <dbReference type="EMBL" id="AHJ62292.1"/>
    </source>
</evidence>
<organism evidence="3 4">
    <name type="scientific">Granulibacter bethesdensis</name>
    <dbReference type="NCBI Taxonomy" id="364410"/>
    <lineage>
        <taxon>Bacteria</taxon>
        <taxon>Pseudomonadati</taxon>
        <taxon>Pseudomonadota</taxon>
        <taxon>Alphaproteobacteria</taxon>
        <taxon>Acetobacterales</taxon>
        <taxon>Acetobacteraceae</taxon>
        <taxon>Granulibacter</taxon>
    </lineage>
</organism>
<dbReference type="RefSeq" id="WP_025286068.1">
    <property type="nucleotide sequence ID" value="NZ_CP003181.2"/>
</dbReference>
<feature type="domain" description="DUF403" evidence="1">
    <location>
        <begin position="508"/>
        <end position="821"/>
    </location>
</feature>
<evidence type="ECO:0000313" key="4">
    <source>
        <dbReference type="Proteomes" id="UP000019438"/>
    </source>
</evidence>
<name>A0AAN0RCD3_9PROT</name>
<evidence type="ECO:0008006" key="5">
    <source>
        <dbReference type="Google" id="ProtNLM"/>
    </source>
</evidence>
<dbReference type="Gene3D" id="3.40.50.11290">
    <property type="match status" value="1"/>
</dbReference>
<dbReference type="KEGG" id="gbc:GbCGDNIH3_0518"/>
<dbReference type="PANTHER" id="PTHR34595:SF2">
    <property type="entry name" value="BLR2978 PROTEIN"/>
    <property type="match status" value="1"/>
</dbReference>